<dbReference type="EMBL" id="LBSK01000046">
    <property type="protein sequence ID" value="KKQ15342.1"/>
    <property type="molecule type" value="Genomic_DNA"/>
</dbReference>
<dbReference type="AlphaFoldDB" id="A0A0G0FBM1"/>
<dbReference type="Proteomes" id="UP000033886">
    <property type="component" value="Unassembled WGS sequence"/>
</dbReference>
<reference evidence="1 2" key="1">
    <citation type="journal article" date="2015" name="Nature">
        <title>rRNA introns, odd ribosomes, and small enigmatic genomes across a large radiation of phyla.</title>
        <authorList>
            <person name="Brown C.T."/>
            <person name="Hug L.A."/>
            <person name="Thomas B.C."/>
            <person name="Sharon I."/>
            <person name="Castelle C.J."/>
            <person name="Singh A."/>
            <person name="Wilkins M.J."/>
            <person name="Williams K.H."/>
            <person name="Banfield J.F."/>
        </authorList>
    </citation>
    <scope>NUCLEOTIDE SEQUENCE [LARGE SCALE GENOMIC DNA]</scope>
</reference>
<sequence>MLMTNNSDFATDTLPEITIPEGKFEAPFDSRICYTNIDNLTIPTIEQTHTGNCAEYSALDASLMALYLGYSIGDELTIFLNNHTLTQAKDTLEAGFVLPVLQTLHELPKPCGFSVSQPDRQNAQEKQQNIYAALEGTNAALIFWTMLNGKGKNCPMNNLPTGYSQELDSRLRSAQDLAILVGNTSLGHATTILKSNNHYFSIDSLRIGNVVKSEREESILSDIANLLNQRRGYILLSDLRNEE</sequence>
<gene>
    <name evidence="1" type="ORF">US29_C0046G0012</name>
</gene>
<proteinExistence type="predicted"/>
<evidence type="ECO:0000313" key="2">
    <source>
        <dbReference type="Proteomes" id="UP000033886"/>
    </source>
</evidence>
<accession>A0A0G0FBM1</accession>
<comment type="caution">
    <text evidence="1">The sequence shown here is derived from an EMBL/GenBank/DDBJ whole genome shotgun (WGS) entry which is preliminary data.</text>
</comment>
<protein>
    <submittedName>
        <fullName evidence="1">Uncharacterized protein</fullName>
    </submittedName>
</protein>
<evidence type="ECO:0000313" key="1">
    <source>
        <dbReference type="EMBL" id="KKQ15342.1"/>
    </source>
</evidence>
<name>A0A0G0FBM1_9BACT</name>
<organism evidence="1 2">
    <name type="scientific">candidate division WS6 bacterium GW2011_GWF1_36_8</name>
    <dbReference type="NCBI Taxonomy" id="1619098"/>
    <lineage>
        <taxon>Bacteria</taxon>
        <taxon>Candidatus Dojkabacteria</taxon>
    </lineage>
</organism>